<evidence type="ECO:0000313" key="3">
    <source>
        <dbReference type="Proteomes" id="UP000324800"/>
    </source>
</evidence>
<protein>
    <submittedName>
        <fullName evidence="2">Uncharacterized protein</fullName>
    </submittedName>
</protein>
<dbReference type="AlphaFoldDB" id="A0A5J4VA87"/>
<evidence type="ECO:0000256" key="1">
    <source>
        <dbReference type="SAM" id="Coils"/>
    </source>
</evidence>
<dbReference type="Gene3D" id="1.25.10.10">
    <property type="entry name" value="Leucine-rich Repeat Variant"/>
    <property type="match status" value="2"/>
</dbReference>
<keyword evidence="1" id="KW-0175">Coiled coil</keyword>
<dbReference type="PROSITE" id="PS50007">
    <property type="entry name" value="PIPLC_X_DOMAIN"/>
    <property type="match status" value="1"/>
</dbReference>
<dbReference type="EMBL" id="SNRW01008494">
    <property type="protein sequence ID" value="KAA6379436.1"/>
    <property type="molecule type" value="Genomic_DNA"/>
</dbReference>
<sequence length="776" mass="87494">MEKQSLRDDNSMQMINSFRGQNQSSSEVNHQIGQIALRLKHVRISESEQISALQQIIIIAVSASDSPNLARDSGVIEAASTLLGQTQSTRVKQLCGAVISVIGQLGVENSGEMDWTIICAPLIAMLLQTDDIISNVGKNSLTVLLDQSENAVNGILQMSFIDRATEVLSGLCSNSQSSSSIQVINPIVTMNILLIIDSLLTVANERIPRTPKLIEVLQKIQKEGKTNSIKQKAKMLLLVLQSESQSSKEGPGGIERSDEIQQLKKELLESERKRIEAEDKLKQFGQETEDLLRSISGIYDKPEFKQSDWIEMKNELEIVEIGTEIQKEEKRQKKIKTCQKIVSIFIGKKNNEGKKLAIESGIIDALFHLLMTYPLGEIAISHIWALFIFTYSSNNEIKMLLISKNSYQALLRLFDHPNIFIVNRAVVSIYNILLAGSNTIASSEPHPHFATIQTFDGIQKLYVLFQMNTSQYSKNFAAICLGELFISKELPDNMKKEIISHLKAIFSRQEDDQKVSAKDTLSQLAQNSTNLAEIMKDVDLDQIANNLRKKLYGNEEQQKQIKIQQDGDCWILASILSGREDDELRLRIINSGIVDALLNIFLIRDLNTITHAFSQAFFVLTTKSNNEIDQSLYEKHPYPALIRLLNHQNIDIADDTITSIYNILILGTDTPSISEKHPHFTDIHSCDGIRKLFDLFKRNDITKRINNITSRCLGNLFRAQEIPDKQLRTEIIAHLKALLKDPDDWEKNAAKKAIKYLSQNDVNRTEIEKDGFVIPD</sequence>
<accession>A0A5J4VA87</accession>
<dbReference type="InterPro" id="IPR011989">
    <property type="entry name" value="ARM-like"/>
</dbReference>
<name>A0A5J4VA87_9EUKA</name>
<reference evidence="2 3" key="1">
    <citation type="submission" date="2019-03" db="EMBL/GenBank/DDBJ databases">
        <title>Single cell metagenomics reveals metabolic interactions within the superorganism composed of flagellate Streblomastix strix and complex community of Bacteroidetes bacteria on its surface.</title>
        <authorList>
            <person name="Treitli S.C."/>
            <person name="Kolisko M."/>
            <person name="Husnik F."/>
            <person name="Keeling P."/>
            <person name="Hampl V."/>
        </authorList>
    </citation>
    <scope>NUCLEOTIDE SEQUENCE [LARGE SCALE GENOMIC DNA]</scope>
    <source>
        <strain evidence="2">ST1C</strain>
    </source>
</reference>
<dbReference type="Proteomes" id="UP000324800">
    <property type="component" value="Unassembled WGS sequence"/>
</dbReference>
<gene>
    <name evidence="2" type="ORF">EZS28_025036</name>
</gene>
<dbReference type="InterPro" id="IPR016024">
    <property type="entry name" value="ARM-type_fold"/>
</dbReference>
<comment type="caution">
    <text evidence="2">The sequence shown here is derived from an EMBL/GenBank/DDBJ whole genome shotgun (WGS) entry which is preliminary data.</text>
</comment>
<dbReference type="SUPFAM" id="SSF48371">
    <property type="entry name" value="ARM repeat"/>
    <property type="match status" value="2"/>
</dbReference>
<proteinExistence type="predicted"/>
<organism evidence="2 3">
    <name type="scientific">Streblomastix strix</name>
    <dbReference type="NCBI Taxonomy" id="222440"/>
    <lineage>
        <taxon>Eukaryota</taxon>
        <taxon>Metamonada</taxon>
        <taxon>Preaxostyla</taxon>
        <taxon>Oxymonadida</taxon>
        <taxon>Streblomastigidae</taxon>
        <taxon>Streblomastix</taxon>
    </lineage>
</organism>
<evidence type="ECO:0000313" key="2">
    <source>
        <dbReference type="EMBL" id="KAA6379436.1"/>
    </source>
</evidence>
<feature type="coiled-coil region" evidence="1">
    <location>
        <begin position="260"/>
        <end position="287"/>
    </location>
</feature>